<protein>
    <submittedName>
        <fullName evidence="1">Uncharacterized protein</fullName>
    </submittedName>
</protein>
<accession>A0A8D8RB20</accession>
<reference evidence="1" key="1">
    <citation type="submission" date="2021-05" db="EMBL/GenBank/DDBJ databases">
        <authorList>
            <person name="Alioto T."/>
            <person name="Alioto T."/>
            <person name="Gomez Garrido J."/>
        </authorList>
    </citation>
    <scope>NUCLEOTIDE SEQUENCE</scope>
</reference>
<sequence>MVWSAQMTFILRACLAPYDKIFTRQSQCALVRAWTTNNACICMPMRAYGREIRCPSCMQCPPNAYFDLISLFPLSLFSLSPLSAFLSTLSLSLSLSSFYPVS</sequence>
<name>A0A8D8RB20_9HEMI</name>
<proteinExistence type="predicted"/>
<organism evidence="1">
    <name type="scientific">Cacopsylla melanoneura</name>
    <dbReference type="NCBI Taxonomy" id="428564"/>
    <lineage>
        <taxon>Eukaryota</taxon>
        <taxon>Metazoa</taxon>
        <taxon>Ecdysozoa</taxon>
        <taxon>Arthropoda</taxon>
        <taxon>Hexapoda</taxon>
        <taxon>Insecta</taxon>
        <taxon>Pterygota</taxon>
        <taxon>Neoptera</taxon>
        <taxon>Paraneoptera</taxon>
        <taxon>Hemiptera</taxon>
        <taxon>Sternorrhyncha</taxon>
        <taxon>Psylloidea</taxon>
        <taxon>Psyllidae</taxon>
        <taxon>Psyllinae</taxon>
        <taxon>Cacopsylla</taxon>
    </lineage>
</organism>
<dbReference type="AlphaFoldDB" id="A0A8D8RB20"/>
<evidence type="ECO:0000313" key="1">
    <source>
        <dbReference type="EMBL" id="CAG6645779.1"/>
    </source>
</evidence>
<dbReference type="EMBL" id="HBUF01138500">
    <property type="protein sequence ID" value="CAG6645779.1"/>
    <property type="molecule type" value="Transcribed_RNA"/>
</dbReference>